<dbReference type="InterPro" id="IPR051450">
    <property type="entry name" value="Gfo/Idh/MocA_Oxidoreductases"/>
</dbReference>
<organism evidence="3 4">
    <name type="scientific">Paenibacillus methanolicus</name>
    <dbReference type="NCBI Taxonomy" id="582686"/>
    <lineage>
        <taxon>Bacteria</taxon>
        <taxon>Bacillati</taxon>
        <taxon>Bacillota</taxon>
        <taxon>Bacilli</taxon>
        <taxon>Bacillales</taxon>
        <taxon>Paenibacillaceae</taxon>
        <taxon>Paenibacillus</taxon>
    </lineage>
</organism>
<comment type="caution">
    <text evidence="3">The sequence shown here is derived from an EMBL/GenBank/DDBJ whole genome shotgun (WGS) entry which is preliminary data.</text>
</comment>
<dbReference type="PANTHER" id="PTHR43377">
    <property type="entry name" value="BILIVERDIN REDUCTASE A"/>
    <property type="match status" value="1"/>
</dbReference>
<dbReference type="InterPro" id="IPR000683">
    <property type="entry name" value="Gfo/Idh/MocA-like_OxRdtase_N"/>
</dbReference>
<reference evidence="3 4" key="1">
    <citation type="submission" date="2019-07" db="EMBL/GenBank/DDBJ databases">
        <title>Genomic Encyclopedia of Type Strains, Phase III (KMG-III): the genomes of soil and plant-associated and newly described type strains.</title>
        <authorList>
            <person name="Whitman W."/>
        </authorList>
    </citation>
    <scope>NUCLEOTIDE SEQUENCE [LARGE SCALE GENOMIC DNA]</scope>
    <source>
        <strain evidence="3 4">BL24</strain>
    </source>
</reference>
<dbReference type="GO" id="GO:0000166">
    <property type="term" value="F:nucleotide binding"/>
    <property type="evidence" value="ECO:0007669"/>
    <property type="project" value="InterPro"/>
</dbReference>
<dbReference type="RefSeq" id="WP_148927456.1">
    <property type="nucleotide sequence ID" value="NZ_VNHS01000001.1"/>
</dbReference>
<dbReference type="SUPFAM" id="SSF55347">
    <property type="entry name" value="Glyceraldehyde-3-phosphate dehydrogenase-like, C-terminal domain"/>
    <property type="match status" value="1"/>
</dbReference>
<accession>A0A5S5CK67</accession>
<name>A0A5S5CK67_9BACL</name>
<proteinExistence type="predicted"/>
<gene>
    <name evidence="3" type="ORF">BCM02_101511</name>
</gene>
<dbReference type="Pfam" id="PF22725">
    <property type="entry name" value="GFO_IDH_MocA_C3"/>
    <property type="match status" value="1"/>
</dbReference>
<keyword evidence="4" id="KW-1185">Reference proteome</keyword>
<evidence type="ECO:0000313" key="3">
    <source>
        <dbReference type="EMBL" id="TYP79393.1"/>
    </source>
</evidence>
<dbReference type="InterPro" id="IPR055170">
    <property type="entry name" value="GFO_IDH_MocA-like_dom"/>
</dbReference>
<evidence type="ECO:0000259" key="1">
    <source>
        <dbReference type="Pfam" id="PF01408"/>
    </source>
</evidence>
<dbReference type="InterPro" id="IPR036291">
    <property type="entry name" value="NAD(P)-bd_dom_sf"/>
</dbReference>
<sequence>MDTINQPLRVAMIGAGNRSSVYAAYAEKEPGRMRIAAVVEPDAVRLEQAGERWSIPPARRYASVESMLADPELSVEAAVNGTMDALHLETTLPLLAAGLDVLLEKPIGISKDEVLRLLEAARSTGRKVMICHVLRYAPFYRSVKERIAAGDIGDILSLQTEENVSYHHMATAFVRGKWNRKDRCGSSMLMQKCCHDLDLIAWFKEGSAPVKVASFGGRTFFRSERAPEGAGTRCLTDCRIEGTCTFSARRLYVDRGLWSQYAWHSVERETLHPTTEQKLASLREDNPYGRCVWHCDNDVVDHQTVTVEFADGSTASHAMTGGSPRPCRTVHAIGTKGEIYGVMEDGYFVVRRPDPEAEGMYREETVRLDVADDMHGGGDLRLVDDFVSVLRGAEPSISTSSLEDSVYGHLIGFAADEAMEREAVVSVPSLS</sequence>
<dbReference type="SUPFAM" id="SSF51735">
    <property type="entry name" value="NAD(P)-binding Rossmann-fold domains"/>
    <property type="match status" value="1"/>
</dbReference>
<dbReference type="EMBL" id="VNHS01000001">
    <property type="protein sequence ID" value="TYP79393.1"/>
    <property type="molecule type" value="Genomic_DNA"/>
</dbReference>
<evidence type="ECO:0000313" key="4">
    <source>
        <dbReference type="Proteomes" id="UP000323257"/>
    </source>
</evidence>
<dbReference type="PANTHER" id="PTHR43377:SF2">
    <property type="entry name" value="BINDING ROSSMANN FOLD OXIDOREDUCTASE, PUTATIVE (AFU_ORTHOLOGUE AFUA_4G00560)-RELATED"/>
    <property type="match status" value="1"/>
</dbReference>
<dbReference type="Gene3D" id="3.40.50.720">
    <property type="entry name" value="NAD(P)-binding Rossmann-like Domain"/>
    <property type="match status" value="1"/>
</dbReference>
<dbReference type="OrthoDB" id="9781031at2"/>
<dbReference type="Pfam" id="PF01408">
    <property type="entry name" value="GFO_IDH_MocA"/>
    <property type="match status" value="1"/>
</dbReference>
<dbReference type="Proteomes" id="UP000323257">
    <property type="component" value="Unassembled WGS sequence"/>
</dbReference>
<feature type="domain" description="Gfo/Idh/MocA-like oxidoreductase N-terminal" evidence="1">
    <location>
        <begin position="8"/>
        <end position="130"/>
    </location>
</feature>
<dbReference type="AlphaFoldDB" id="A0A5S5CK67"/>
<dbReference type="Gene3D" id="3.30.360.10">
    <property type="entry name" value="Dihydrodipicolinate Reductase, domain 2"/>
    <property type="match status" value="1"/>
</dbReference>
<protein>
    <submittedName>
        <fullName evidence="3">Oxidoreductase family protein</fullName>
    </submittedName>
</protein>
<feature type="domain" description="GFO/IDH/MocA-like oxidoreductase" evidence="2">
    <location>
        <begin position="140"/>
        <end position="220"/>
    </location>
</feature>
<evidence type="ECO:0000259" key="2">
    <source>
        <dbReference type="Pfam" id="PF22725"/>
    </source>
</evidence>